<evidence type="ECO:0000313" key="2">
    <source>
        <dbReference type="Proteomes" id="UP000821598"/>
    </source>
</evidence>
<comment type="caution">
    <text evidence="1">The sequence shown here is derived from an EMBL/GenBank/DDBJ whole genome shotgun (WGS) entry which is preliminary data.</text>
</comment>
<evidence type="ECO:0000313" key="1">
    <source>
        <dbReference type="EMBL" id="NVI06822.1"/>
    </source>
</evidence>
<name>A0ABX2NR36_9BURK</name>
<dbReference type="Proteomes" id="UP000821598">
    <property type="component" value="Unassembled WGS sequence"/>
</dbReference>
<sequence>MVTIFPKEMVWTHRDDGRRDGPDWAQLQLRNAEEIMCRELSNWIYIGSNAYDEYTFVSWLNRNVYRRTVDLGRVCLL</sequence>
<protein>
    <submittedName>
        <fullName evidence="1">Uncharacterized protein</fullName>
    </submittedName>
</protein>
<reference evidence="1 2" key="1">
    <citation type="submission" date="2019-08" db="EMBL/GenBank/DDBJ databases">
        <title>Paraburkholderia simonii sp. nov. and P. youngii sp. nov. Brazilian and Mexican Mimosa-associated rhizobia.</title>
        <authorList>
            <person name="Mavima L."/>
            <person name="Beukes C.W."/>
            <person name="Palmer M."/>
            <person name="De Meyer S.E."/>
            <person name="James E.K."/>
            <person name="Maluk M."/>
            <person name="Avontuur J.R."/>
            <person name="Chan W.Y."/>
            <person name="Venter S.N."/>
            <person name="Steenkamp E.T."/>
        </authorList>
    </citation>
    <scope>NUCLEOTIDE SEQUENCE [LARGE SCALE GENOMIC DNA]</scope>
    <source>
        <strain evidence="1 2">JPY454</strain>
    </source>
</reference>
<keyword evidence="2" id="KW-1185">Reference proteome</keyword>
<gene>
    <name evidence="1" type="ORF">FSB64_24295</name>
</gene>
<dbReference type="EMBL" id="VOMC01000027">
    <property type="protein sequence ID" value="NVI06822.1"/>
    <property type="molecule type" value="Genomic_DNA"/>
</dbReference>
<proteinExistence type="predicted"/>
<organism evidence="1 2">
    <name type="scientific">Paraburkholderia youngii</name>
    <dbReference type="NCBI Taxonomy" id="2782701"/>
    <lineage>
        <taxon>Bacteria</taxon>
        <taxon>Pseudomonadati</taxon>
        <taxon>Pseudomonadota</taxon>
        <taxon>Betaproteobacteria</taxon>
        <taxon>Burkholderiales</taxon>
        <taxon>Burkholderiaceae</taxon>
        <taxon>Paraburkholderia</taxon>
    </lineage>
</organism>
<accession>A0ABX2NR36</accession>